<accession>A0ABR8PF00</accession>
<comment type="caution">
    <text evidence="2">The sequence shown here is derived from an EMBL/GenBank/DDBJ whole genome shotgun (WGS) entry which is preliminary data.</text>
</comment>
<feature type="compositionally biased region" description="Polar residues" evidence="1">
    <location>
        <begin position="12"/>
        <end position="22"/>
    </location>
</feature>
<dbReference type="EMBL" id="JACSQY010000001">
    <property type="protein sequence ID" value="MBD7906752.1"/>
    <property type="molecule type" value="Genomic_DNA"/>
</dbReference>
<evidence type="ECO:0000313" key="3">
    <source>
        <dbReference type="Proteomes" id="UP000659496"/>
    </source>
</evidence>
<keyword evidence="3" id="KW-1185">Reference proteome</keyword>
<evidence type="ECO:0000313" key="2">
    <source>
        <dbReference type="EMBL" id="MBD7906752.1"/>
    </source>
</evidence>
<feature type="region of interest" description="Disordered" evidence="1">
    <location>
        <begin position="1"/>
        <end position="46"/>
    </location>
</feature>
<reference evidence="2 3" key="1">
    <citation type="submission" date="2020-08" db="EMBL/GenBank/DDBJ databases">
        <title>A Genomic Blueprint of the Chicken Gut Microbiome.</title>
        <authorList>
            <person name="Gilroy R."/>
            <person name="Ravi A."/>
            <person name="Getino M."/>
            <person name="Pursley I."/>
            <person name="Horton D.L."/>
            <person name="Alikhan N.-F."/>
            <person name="Baker D."/>
            <person name="Gharbi K."/>
            <person name="Hall N."/>
            <person name="Watson M."/>
            <person name="Adriaenssens E.M."/>
            <person name="Foster-Nyarko E."/>
            <person name="Jarju S."/>
            <person name="Secka A."/>
            <person name="Antonio M."/>
            <person name="Oren A."/>
            <person name="Chaudhuri R."/>
            <person name="La Ragione R.M."/>
            <person name="Hildebrand F."/>
            <person name="Pallen M.J."/>
        </authorList>
    </citation>
    <scope>NUCLEOTIDE SEQUENCE [LARGE SCALE GENOMIC DNA]</scope>
    <source>
        <strain evidence="2 3">Sa3CUA8</strain>
    </source>
</reference>
<sequence>MLEKKEPYQMMSEENNNLSSAQEVEYANEFKKADNAANNKDKHKKK</sequence>
<dbReference type="InterPro" id="IPR025437">
    <property type="entry name" value="YfhE-like"/>
</dbReference>
<evidence type="ECO:0000256" key="1">
    <source>
        <dbReference type="SAM" id="MobiDB-lite"/>
    </source>
</evidence>
<gene>
    <name evidence="2" type="ORF">H9659_00225</name>
</gene>
<dbReference type="RefSeq" id="WP_191687922.1">
    <property type="nucleotide sequence ID" value="NZ_JACSQY010000001.1"/>
</dbReference>
<dbReference type="Pfam" id="PF14152">
    <property type="entry name" value="YfhE"/>
    <property type="match status" value="1"/>
</dbReference>
<name>A0ABR8PF00_9BACL</name>
<proteinExistence type="predicted"/>
<dbReference type="Proteomes" id="UP000659496">
    <property type="component" value="Unassembled WGS sequence"/>
</dbReference>
<protein>
    <submittedName>
        <fullName evidence="2">YfhE family protein</fullName>
    </submittedName>
</protein>
<organism evidence="2 3">
    <name type="scientific">Sporosarcina gallistercoris</name>
    <dbReference type="NCBI Taxonomy" id="2762245"/>
    <lineage>
        <taxon>Bacteria</taxon>
        <taxon>Bacillati</taxon>
        <taxon>Bacillota</taxon>
        <taxon>Bacilli</taxon>
        <taxon>Bacillales</taxon>
        <taxon>Caryophanaceae</taxon>
        <taxon>Sporosarcina</taxon>
    </lineage>
</organism>